<keyword evidence="3" id="KW-1185">Reference proteome</keyword>
<accession>A0AAN8RA55</accession>
<keyword evidence="1" id="KW-0732">Signal</keyword>
<organism evidence="2 3">
    <name type="scientific">Orbilia javanica</name>
    <dbReference type="NCBI Taxonomy" id="47235"/>
    <lineage>
        <taxon>Eukaryota</taxon>
        <taxon>Fungi</taxon>
        <taxon>Dikarya</taxon>
        <taxon>Ascomycota</taxon>
        <taxon>Pezizomycotina</taxon>
        <taxon>Orbiliomycetes</taxon>
        <taxon>Orbiliales</taxon>
        <taxon>Orbiliaceae</taxon>
        <taxon>Orbilia</taxon>
    </lineage>
</organism>
<evidence type="ECO:0000256" key="1">
    <source>
        <dbReference type="SAM" id="SignalP"/>
    </source>
</evidence>
<evidence type="ECO:0000313" key="3">
    <source>
        <dbReference type="Proteomes" id="UP001313282"/>
    </source>
</evidence>
<dbReference type="AlphaFoldDB" id="A0AAN8RA55"/>
<reference evidence="2 3" key="1">
    <citation type="submission" date="2019-10" db="EMBL/GenBank/DDBJ databases">
        <authorList>
            <person name="Palmer J.M."/>
        </authorList>
    </citation>
    <scope>NUCLEOTIDE SEQUENCE [LARGE SCALE GENOMIC DNA]</scope>
    <source>
        <strain evidence="2 3">TWF718</strain>
    </source>
</reference>
<dbReference type="EMBL" id="JAVHNR010000012">
    <property type="protein sequence ID" value="KAK6330026.1"/>
    <property type="molecule type" value="Genomic_DNA"/>
</dbReference>
<proteinExistence type="predicted"/>
<dbReference type="Proteomes" id="UP001313282">
    <property type="component" value="Unassembled WGS sequence"/>
</dbReference>
<feature type="chain" id="PRO_5042810355" evidence="1">
    <location>
        <begin position="21"/>
        <end position="165"/>
    </location>
</feature>
<comment type="caution">
    <text evidence="2">The sequence shown here is derived from an EMBL/GenBank/DDBJ whole genome shotgun (WGS) entry which is preliminary data.</text>
</comment>
<gene>
    <name evidence="2" type="ORF">TWF718_003453</name>
</gene>
<evidence type="ECO:0000313" key="2">
    <source>
        <dbReference type="EMBL" id="KAK6330026.1"/>
    </source>
</evidence>
<feature type="signal peptide" evidence="1">
    <location>
        <begin position="1"/>
        <end position="20"/>
    </location>
</feature>
<protein>
    <submittedName>
        <fullName evidence="2">Uncharacterized protein</fullName>
    </submittedName>
</protein>
<sequence length="165" mass="17412">MVAIKASIVAYLSFLVAVNAIPTAVSESGLREADKSVSKGFQLDGPGGPDDDDFNFGKRDNVFEKRDPTCATQNLCTYEDFIGCVKKLRAIGNSKCGKTPALKFNICQDGRCKWTGEATDNRGVFCSDAAGGGVDLYKACNTNGMVGGITYANGNGNFKISIGSV</sequence>
<name>A0AAN8RA55_9PEZI</name>